<dbReference type="RefSeq" id="WP_109584557.1">
    <property type="nucleotide sequence ID" value="NZ_QGGT01000004.1"/>
</dbReference>
<comment type="similarity">
    <text evidence="5">Belongs to the rubredoxin family.</text>
</comment>
<comment type="cofactor">
    <cofactor evidence="2">
        <name>FAD</name>
        <dbReference type="ChEBI" id="CHEBI:57692"/>
    </cofactor>
</comment>
<dbReference type="PRINTS" id="PR00411">
    <property type="entry name" value="PNDRDTASEI"/>
</dbReference>
<dbReference type="Pfam" id="PF07992">
    <property type="entry name" value="Pyr_redox_2"/>
    <property type="match status" value="1"/>
</dbReference>
<keyword evidence="8" id="KW-0285">Flavoprotein</keyword>
<dbReference type="SUPFAM" id="SSF57802">
    <property type="entry name" value="Rubredoxin-like"/>
    <property type="match status" value="1"/>
</dbReference>
<reference evidence="14 15" key="1">
    <citation type="submission" date="2018-05" db="EMBL/GenBank/DDBJ databases">
        <title>Genomic Encyclopedia of Type Strains, Phase IV (KMG-V): Genome sequencing to study the core and pangenomes of soil and plant-associated prokaryotes.</title>
        <authorList>
            <person name="Whitman W."/>
        </authorList>
    </citation>
    <scope>NUCLEOTIDE SEQUENCE [LARGE SCALE GENOMIC DNA]</scope>
    <source>
        <strain evidence="14 15">SLV-132</strain>
    </source>
</reference>
<evidence type="ECO:0000313" key="14">
    <source>
        <dbReference type="EMBL" id="PWK33444.1"/>
    </source>
</evidence>
<comment type="similarity">
    <text evidence="6">Belongs to the FAD-dependent oxidoreductase family.</text>
</comment>
<keyword evidence="15" id="KW-1185">Reference proteome</keyword>
<dbReference type="PROSITE" id="PS50903">
    <property type="entry name" value="RUBREDOXIN_LIKE"/>
    <property type="match status" value="1"/>
</dbReference>
<name>A0A316ERE3_9BURK</name>
<dbReference type="Gene3D" id="3.50.50.60">
    <property type="entry name" value="FAD/NAD(P)-binding domain"/>
    <property type="match status" value="2"/>
</dbReference>
<keyword evidence="7" id="KW-0813">Transport</keyword>
<dbReference type="GO" id="GO:0005506">
    <property type="term" value="F:iron ion binding"/>
    <property type="evidence" value="ECO:0007669"/>
    <property type="project" value="InterPro"/>
</dbReference>
<evidence type="ECO:0000256" key="8">
    <source>
        <dbReference type="ARBA" id="ARBA00022630"/>
    </source>
</evidence>
<comment type="cofactor">
    <cofactor evidence="1">
        <name>Fe(3+)</name>
        <dbReference type="ChEBI" id="CHEBI:29034"/>
    </cofactor>
</comment>
<dbReference type="Gene3D" id="2.20.28.10">
    <property type="match status" value="1"/>
</dbReference>
<dbReference type="InterPro" id="IPR024935">
    <property type="entry name" value="Rubredoxin_dom"/>
</dbReference>
<keyword evidence="11" id="KW-0249">Electron transport</keyword>
<dbReference type="InterPro" id="IPR018527">
    <property type="entry name" value="Rubredoxin_Fe_BS"/>
</dbReference>
<evidence type="ECO:0000256" key="2">
    <source>
        <dbReference type="ARBA" id="ARBA00001974"/>
    </source>
</evidence>
<dbReference type="InterPro" id="IPR023753">
    <property type="entry name" value="FAD/NAD-binding_dom"/>
</dbReference>
<dbReference type="InterPro" id="IPR036188">
    <property type="entry name" value="FAD/NAD-bd_sf"/>
</dbReference>
<dbReference type="PRINTS" id="PR00368">
    <property type="entry name" value="FADPNR"/>
</dbReference>
<dbReference type="PANTHER" id="PTHR43429:SF3">
    <property type="entry name" value="NITRITE REDUCTASE [NAD(P)H]"/>
    <property type="match status" value="1"/>
</dbReference>
<evidence type="ECO:0000256" key="3">
    <source>
        <dbReference type="ARBA" id="ARBA00002792"/>
    </source>
</evidence>
<comment type="caution">
    <text evidence="14">The sequence shown here is derived from an EMBL/GenBank/DDBJ whole genome shotgun (WGS) entry which is preliminary data.</text>
</comment>
<keyword evidence="9" id="KW-0479">Metal-binding</keyword>
<keyword evidence="10" id="KW-0274">FAD</keyword>
<gene>
    <name evidence="14" type="ORF">C7419_104117</name>
</gene>
<evidence type="ECO:0000256" key="12">
    <source>
        <dbReference type="ARBA" id="ARBA00023004"/>
    </source>
</evidence>
<evidence type="ECO:0000256" key="4">
    <source>
        <dbReference type="ARBA" id="ARBA00004933"/>
    </source>
</evidence>
<evidence type="ECO:0000313" key="15">
    <source>
        <dbReference type="Proteomes" id="UP000245754"/>
    </source>
</evidence>
<dbReference type="GO" id="GO:0016491">
    <property type="term" value="F:oxidoreductase activity"/>
    <property type="evidence" value="ECO:0007669"/>
    <property type="project" value="InterPro"/>
</dbReference>
<evidence type="ECO:0000256" key="9">
    <source>
        <dbReference type="ARBA" id="ARBA00022723"/>
    </source>
</evidence>
<dbReference type="SUPFAM" id="SSF51905">
    <property type="entry name" value="FAD/NAD(P)-binding domain"/>
    <property type="match status" value="2"/>
</dbReference>
<evidence type="ECO:0000256" key="7">
    <source>
        <dbReference type="ARBA" id="ARBA00022448"/>
    </source>
</evidence>
<evidence type="ECO:0000256" key="1">
    <source>
        <dbReference type="ARBA" id="ARBA00001965"/>
    </source>
</evidence>
<organism evidence="14 15">
    <name type="scientific">Cupriavidus plantarum</name>
    <dbReference type="NCBI Taxonomy" id="942865"/>
    <lineage>
        <taxon>Bacteria</taxon>
        <taxon>Pseudomonadati</taxon>
        <taxon>Pseudomonadota</taxon>
        <taxon>Betaproteobacteria</taxon>
        <taxon>Burkholderiales</taxon>
        <taxon>Burkholderiaceae</taxon>
        <taxon>Cupriavidus</taxon>
    </lineage>
</organism>
<dbReference type="PANTHER" id="PTHR43429">
    <property type="entry name" value="PYRIDINE NUCLEOTIDE-DISULFIDE OXIDOREDUCTASE DOMAIN-CONTAINING"/>
    <property type="match status" value="1"/>
</dbReference>
<dbReference type="AlphaFoldDB" id="A0A316ERE3"/>
<evidence type="ECO:0000256" key="6">
    <source>
        <dbReference type="ARBA" id="ARBA00006442"/>
    </source>
</evidence>
<keyword evidence="12" id="KW-0408">Iron</keyword>
<accession>A0A316ERE3</accession>
<dbReference type="Pfam" id="PF00301">
    <property type="entry name" value="Rubredoxin"/>
    <property type="match status" value="1"/>
</dbReference>
<evidence type="ECO:0000259" key="13">
    <source>
        <dbReference type="PROSITE" id="PS50903"/>
    </source>
</evidence>
<dbReference type="PROSITE" id="PS00202">
    <property type="entry name" value="RUBREDOXIN"/>
    <property type="match status" value="1"/>
</dbReference>
<feature type="domain" description="Rubredoxin-like" evidence="13">
    <location>
        <begin position="8"/>
        <end position="59"/>
    </location>
</feature>
<dbReference type="FunFam" id="2.20.28.10:FF:000001">
    <property type="entry name" value="Rubredoxin"/>
    <property type="match status" value="1"/>
</dbReference>
<dbReference type="CDD" id="cd00730">
    <property type="entry name" value="rubredoxin"/>
    <property type="match status" value="1"/>
</dbReference>
<dbReference type="EMBL" id="QGGT01000004">
    <property type="protein sequence ID" value="PWK33444.1"/>
    <property type="molecule type" value="Genomic_DNA"/>
</dbReference>
<proteinExistence type="inferred from homology"/>
<dbReference type="InterPro" id="IPR024934">
    <property type="entry name" value="Rubredoxin-like_dom"/>
</dbReference>
<evidence type="ECO:0000256" key="11">
    <source>
        <dbReference type="ARBA" id="ARBA00022982"/>
    </source>
</evidence>
<evidence type="ECO:0000256" key="10">
    <source>
        <dbReference type="ARBA" id="ARBA00022827"/>
    </source>
</evidence>
<dbReference type="PRINTS" id="PR00163">
    <property type="entry name" value="RUBREDOXIN"/>
</dbReference>
<dbReference type="Proteomes" id="UP000245754">
    <property type="component" value="Unassembled WGS sequence"/>
</dbReference>
<comment type="function">
    <text evidence="3">Involved in the hydrocarbon hydroxylating system, which transfers electrons from NADH to rubredoxin reductase and then through rubredoxin to alkane 1 monooxygenase.</text>
</comment>
<protein>
    <submittedName>
        <fullName evidence="14">Rubredoxin-NAD+ reductase</fullName>
    </submittedName>
</protein>
<comment type="pathway">
    <text evidence="4">Hydrocarbon metabolism; alkane degradation.</text>
</comment>
<evidence type="ECO:0000256" key="5">
    <source>
        <dbReference type="ARBA" id="ARBA00005337"/>
    </source>
</evidence>
<sequence>MSAATKPWRQFICRACGLIYDEEKGDADSGLAPGTRFEDIPDDWECPLCGVVKADFEPYAAVTMPQATSSASTTSAGGATARGRGIVVVGAGIAGWSAVEAIRRLDADVPITMVTSCAGDRYHKPELSIALSRGMAPASLVRESAVDATRRLGVRLLTETFVVGLTPATHQLRTTRGTLRYTHLIMAMGARPAMPAALAPSLCWRVNDLAGWTRLQVRLAGGQRQDGQRVAIVGAGMIGCELAEDFARAGHTVTLIDVQPLPLSNMLPEAVALRLRAGLAQIGVRFMGASVVAGVAQTEGGSKRLSLADGATIDADEVVVATGLVTDGRVARGAGLAFDKGLVVDPQTLQASARDVYALGDCISVDGAPCRFIEPIAQQAAAIAHAVTGHGGARYEHRHPVVRLKTRSVPIVVHGTPMRDGEWRVIDETADFLHMQQWRDGVVIATLQAGTARQAIAA</sequence>
<dbReference type="InterPro" id="IPR050260">
    <property type="entry name" value="FAD-bd_OxRdtase"/>
</dbReference>